<dbReference type="InterPro" id="IPR003779">
    <property type="entry name" value="CMD-like"/>
</dbReference>
<dbReference type="GO" id="GO:0051920">
    <property type="term" value="F:peroxiredoxin activity"/>
    <property type="evidence" value="ECO:0007669"/>
    <property type="project" value="InterPro"/>
</dbReference>
<dbReference type="RefSeq" id="WP_096486037.1">
    <property type="nucleotide sequence ID" value="NZ_AP014809.1"/>
</dbReference>
<dbReference type="OrthoDB" id="9801997at2"/>
<dbReference type="NCBIfam" id="TIGR00778">
    <property type="entry name" value="ahpD_dom"/>
    <property type="match status" value="1"/>
</dbReference>
<organism evidence="2 3">
    <name type="scientific">Methylorubrum populi</name>
    <dbReference type="NCBI Taxonomy" id="223967"/>
    <lineage>
        <taxon>Bacteria</taxon>
        <taxon>Pseudomonadati</taxon>
        <taxon>Pseudomonadota</taxon>
        <taxon>Alphaproteobacteria</taxon>
        <taxon>Hyphomicrobiales</taxon>
        <taxon>Methylobacteriaceae</taxon>
        <taxon>Methylorubrum</taxon>
    </lineage>
</organism>
<proteinExistence type="predicted"/>
<dbReference type="Proteomes" id="UP000218288">
    <property type="component" value="Chromosome"/>
</dbReference>
<dbReference type="PANTHER" id="PTHR34846:SF10">
    <property type="entry name" value="CYTOPLASMIC PROTEIN"/>
    <property type="match status" value="1"/>
</dbReference>
<dbReference type="PANTHER" id="PTHR34846">
    <property type="entry name" value="4-CARBOXYMUCONOLACTONE DECARBOXYLASE FAMILY PROTEIN (AFU_ORTHOLOGUE AFUA_6G11590)"/>
    <property type="match status" value="1"/>
</dbReference>
<sequence length="154" mass="17017">MTPRVENPYDHAPEAIKAMLAVETSLRSGDLERGLIDLVKLRASQINGCAYCIGLHTTEARRHGESEMRIVLLNAWREAGLYSPRERAALAWTEALTRLSEAGAPDALYADLRAAFSEAEQVQLTLMIGAINLWNRLQVGLRGVHRPDPSRDAA</sequence>
<accession>A0A160PFI1</accession>
<dbReference type="Pfam" id="PF02627">
    <property type="entry name" value="CMD"/>
    <property type="match status" value="1"/>
</dbReference>
<evidence type="ECO:0000313" key="3">
    <source>
        <dbReference type="Proteomes" id="UP000218288"/>
    </source>
</evidence>
<reference evidence="2 3" key="1">
    <citation type="journal article" date="2016" name="Genome Announc.">
        <title>Complete Genome Sequence of Methylobacterium populi P-1M, Isolated from Pink-Pigmented Household Biofilm.</title>
        <authorList>
            <person name="Morohoshi T."/>
            <person name="Ikeda T."/>
        </authorList>
    </citation>
    <scope>NUCLEOTIDE SEQUENCE [LARGE SCALE GENOMIC DNA]</scope>
    <source>
        <strain evidence="2 3">P-1M</strain>
    </source>
</reference>
<dbReference type="SUPFAM" id="SSF69118">
    <property type="entry name" value="AhpD-like"/>
    <property type="match status" value="1"/>
</dbReference>
<gene>
    <name evidence="2" type="ORF">MPPM_3402</name>
</gene>
<dbReference type="InterPro" id="IPR029032">
    <property type="entry name" value="AhpD-like"/>
</dbReference>
<dbReference type="InterPro" id="IPR004675">
    <property type="entry name" value="AhpD_core"/>
</dbReference>
<dbReference type="Gene3D" id="1.20.1290.10">
    <property type="entry name" value="AhpD-like"/>
    <property type="match status" value="1"/>
</dbReference>
<name>A0A160PFI1_9HYPH</name>
<evidence type="ECO:0000313" key="2">
    <source>
        <dbReference type="EMBL" id="BAU92007.1"/>
    </source>
</evidence>
<protein>
    <submittedName>
        <fullName evidence="2">Alkylhydroperoxidase-like protein</fullName>
    </submittedName>
</protein>
<evidence type="ECO:0000259" key="1">
    <source>
        <dbReference type="Pfam" id="PF02627"/>
    </source>
</evidence>
<dbReference type="AlphaFoldDB" id="A0A160PFI1"/>
<dbReference type="EMBL" id="AP014809">
    <property type="protein sequence ID" value="BAU92007.1"/>
    <property type="molecule type" value="Genomic_DNA"/>
</dbReference>
<keyword evidence="2" id="KW-0575">Peroxidase</keyword>
<feature type="domain" description="Carboxymuconolactone decarboxylase-like" evidence="1">
    <location>
        <begin position="13"/>
        <end position="95"/>
    </location>
</feature>
<keyword evidence="2" id="KW-0560">Oxidoreductase</keyword>